<dbReference type="Proteomes" id="UP000827872">
    <property type="component" value="Linkage Group LG04"/>
</dbReference>
<protein>
    <submittedName>
        <fullName evidence="1">Uncharacterized protein</fullName>
    </submittedName>
</protein>
<sequence>MWLSCVAFDLYAKPGNNRTLTLINPKKSFYQWRLRVPSDFVVRLVVVTAHGVSPGSCTSHRLSAYDFLLPLQNKIITR</sequence>
<accession>A0ACB8FHV2</accession>
<evidence type="ECO:0000313" key="2">
    <source>
        <dbReference type="Proteomes" id="UP000827872"/>
    </source>
</evidence>
<proteinExistence type="predicted"/>
<name>A0ACB8FHV2_9SAUR</name>
<comment type="caution">
    <text evidence="1">The sequence shown here is derived from an EMBL/GenBank/DDBJ whole genome shotgun (WGS) entry which is preliminary data.</text>
</comment>
<keyword evidence="2" id="KW-1185">Reference proteome</keyword>
<dbReference type="EMBL" id="CM037617">
    <property type="protein sequence ID" value="KAH8004666.1"/>
    <property type="molecule type" value="Genomic_DNA"/>
</dbReference>
<gene>
    <name evidence="1" type="ORF">K3G42_016763</name>
</gene>
<evidence type="ECO:0000313" key="1">
    <source>
        <dbReference type="EMBL" id="KAH8004666.1"/>
    </source>
</evidence>
<reference evidence="1" key="1">
    <citation type="submission" date="2021-08" db="EMBL/GenBank/DDBJ databases">
        <title>The first chromosome-level gecko genome reveals the dynamic sex chromosomes of Neotropical dwarf geckos (Sphaerodactylidae: Sphaerodactylus).</title>
        <authorList>
            <person name="Pinto B.J."/>
            <person name="Keating S.E."/>
            <person name="Gamble T."/>
        </authorList>
    </citation>
    <scope>NUCLEOTIDE SEQUENCE</scope>
    <source>
        <strain evidence="1">TG3544</strain>
    </source>
</reference>
<organism evidence="1 2">
    <name type="scientific">Sphaerodactylus townsendi</name>
    <dbReference type="NCBI Taxonomy" id="933632"/>
    <lineage>
        <taxon>Eukaryota</taxon>
        <taxon>Metazoa</taxon>
        <taxon>Chordata</taxon>
        <taxon>Craniata</taxon>
        <taxon>Vertebrata</taxon>
        <taxon>Euteleostomi</taxon>
        <taxon>Lepidosauria</taxon>
        <taxon>Squamata</taxon>
        <taxon>Bifurcata</taxon>
        <taxon>Gekkota</taxon>
        <taxon>Sphaerodactylidae</taxon>
        <taxon>Sphaerodactylus</taxon>
    </lineage>
</organism>